<name>A0A0D8BEU4_9ACTN</name>
<protein>
    <submittedName>
        <fullName evidence="1">Uncharacterized protein</fullName>
    </submittedName>
</protein>
<proteinExistence type="predicted"/>
<organism evidence="1 2">
    <name type="scientific">Frankia torreyi</name>
    <dbReference type="NCBI Taxonomy" id="1856"/>
    <lineage>
        <taxon>Bacteria</taxon>
        <taxon>Bacillati</taxon>
        <taxon>Actinomycetota</taxon>
        <taxon>Actinomycetes</taxon>
        <taxon>Frankiales</taxon>
        <taxon>Frankiaceae</taxon>
        <taxon>Frankia</taxon>
    </lineage>
</organism>
<dbReference type="Proteomes" id="UP000032545">
    <property type="component" value="Unassembled WGS sequence"/>
</dbReference>
<dbReference type="PATRIC" id="fig|1502723.3.peg.2602"/>
<evidence type="ECO:0000313" key="2">
    <source>
        <dbReference type="Proteomes" id="UP000032545"/>
    </source>
</evidence>
<reference evidence="1 2" key="2">
    <citation type="journal article" date="2016" name="Genome Announc.">
        <title>Permanent Draft Genome Sequences for Two Variants of Frankia sp. Strain CpI1, the First Frankia Strain Isolated from Root Nodules of Comptonia peregrina.</title>
        <authorList>
            <person name="Oshone R."/>
            <person name="Hurst S.G.IV."/>
            <person name="Abebe-Akele F."/>
            <person name="Simpson S."/>
            <person name="Morris K."/>
            <person name="Thomas W.K."/>
            <person name="Tisa L.S."/>
        </authorList>
    </citation>
    <scope>NUCLEOTIDE SEQUENCE [LARGE SCALE GENOMIC DNA]</scope>
    <source>
        <strain evidence="2">CpI1-S</strain>
    </source>
</reference>
<keyword evidence="2" id="KW-1185">Reference proteome</keyword>
<reference evidence="2" key="1">
    <citation type="submission" date="2015-02" db="EMBL/GenBank/DDBJ databases">
        <title>Draft Genome of Frankia sp. CpI1-S.</title>
        <authorList>
            <person name="Oshone R.T."/>
            <person name="Ngom M."/>
            <person name="Ghodhbane-Gtari F."/>
            <person name="Gtari M."/>
            <person name="Morris K."/>
            <person name="Thomas K."/>
            <person name="Sen A."/>
            <person name="Tisa L.S."/>
        </authorList>
    </citation>
    <scope>NUCLEOTIDE SEQUENCE [LARGE SCALE GENOMIC DNA]</scope>
    <source>
        <strain evidence="2">CpI1-S</strain>
    </source>
</reference>
<accession>A0A0D8BEU4</accession>
<dbReference type="EMBL" id="JYFN01000023">
    <property type="protein sequence ID" value="KJE22504.1"/>
    <property type="molecule type" value="Genomic_DNA"/>
</dbReference>
<dbReference type="AlphaFoldDB" id="A0A0D8BEU4"/>
<sequence length="58" mass="6966">MKWMTPQRYLIEEAVVRTVPDRPSRVLRVTRDGHEVERYASWIDLMVALDVHRMVELD</sequence>
<comment type="caution">
    <text evidence="1">The sequence shown here is derived from an EMBL/GenBank/DDBJ whole genome shotgun (WGS) entry which is preliminary data.</text>
</comment>
<evidence type="ECO:0000313" key="1">
    <source>
        <dbReference type="EMBL" id="KJE22504.1"/>
    </source>
</evidence>
<gene>
    <name evidence="1" type="ORF">FF36_03196</name>
</gene>